<name>A0A5R9FZQ8_9ACTN</name>
<organism evidence="1 2">
    <name type="scientific">Streptomyces montanus</name>
    <dbReference type="NCBI Taxonomy" id="2580423"/>
    <lineage>
        <taxon>Bacteria</taxon>
        <taxon>Bacillati</taxon>
        <taxon>Actinomycetota</taxon>
        <taxon>Actinomycetes</taxon>
        <taxon>Kitasatosporales</taxon>
        <taxon>Streptomycetaceae</taxon>
        <taxon>Streptomyces</taxon>
    </lineage>
</organism>
<dbReference type="EMBL" id="VBZC01000010">
    <property type="protein sequence ID" value="TLS46014.1"/>
    <property type="molecule type" value="Genomic_DNA"/>
</dbReference>
<evidence type="ECO:0000313" key="1">
    <source>
        <dbReference type="EMBL" id="TLS46014.1"/>
    </source>
</evidence>
<dbReference type="AlphaFoldDB" id="A0A5R9FZQ8"/>
<reference evidence="1 2" key="1">
    <citation type="submission" date="2019-05" db="EMBL/GenBank/DDBJ databases">
        <title>Streptomyces sp. NEAU-C151, a novel actinomycete isolated from soil.</title>
        <authorList>
            <person name="Han L."/>
            <person name="Jiang H."/>
        </authorList>
    </citation>
    <scope>NUCLEOTIDE SEQUENCE [LARGE SCALE GENOMIC DNA]</scope>
    <source>
        <strain evidence="1 2">NEAU-C151</strain>
    </source>
</reference>
<evidence type="ECO:0000313" key="2">
    <source>
        <dbReference type="Proteomes" id="UP000305906"/>
    </source>
</evidence>
<sequence length="268" mass="29746">MSQDTSSVNRQAFMDRLREQWEKQPTEQYEFVGLTGMDYNDWLEHRHGWPVDAAGNCRIHSELEEFPATDCKVCSTLIKLYEEQHGSTTELAPNSFVTTGDAAHLAATSARPMCVGRLSASFLADHAALEQATAHWSLEQLTAAASALTAASIRRRESMFVDVLRALFYILPSAGEPVARVEFVTDSPAENGVFWNASRVYLHHADGSVGEFEDFIEDGAEKELYADLDDMFRDLLTDIAADTPPQPGDHLIVDLTTGEFERSGKWAA</sequence>
<proteinExistence type="predicted"/>
<gene>
    <name evidence="1" type="ORF">FE633_10685</name>
</gene>
<dbReference type="Proteomes" id="UP000305906">
    <property type="component" value="Unassembled WGS sequence"/>
</dbReference>
<keyword evidence="2" id="KW-1185">Reference proteome</keyword>
<comment type="caution">
    <text evidence="1">The sequence shown here is derived from an EMBL/GenBank/DDBJ whole genome shotgun (WGS) entry which is preliminary data.</text>
</comment>
<protein>
    <submittedName>
        <fullName evidence="1">Uncharacterized protein</fullName>
    </submittedName>
</protein>
<accession>A0A5R9FZQ8</accession>